<evidence type="ECO:0000313" key="5">
    <source>
        <dbReference type="Proteomes" id="UP000277811"/>
    </source>
</evidence>
<dbReference type="FunFam" id="3.40.50.2000:FF:000119">
    <property type="entry name" value="Glycosyl transferase group 1"/>
    <property type="match status" value="1"/>
</dbReference>
<dbReference type="AlphaFoldDB" id="A0A498R9D2"/>
<feature type="domain" description="Glycosyltransferase subfamily 4-like N-terminal" evidence="3">
    <location>
        <begin position="94"/>
        <end position="169"/>
    </location>
</feature>
<protein>
    <submittedName>
        <fullName evidence="4">Glycosyl transferases group 1</fullName>
    </submittedName>
</protein>
<keyword evidence="1 4" id="KW-0808">Transferase</keyword>
<dbReference type="CDD" id="cd03809">
    <property type="entry name" value="GT4_MtfB-like"/>
    <property type="match status" value="1"/>
</dbReference>
<dbReference type="OrthoDB" id="267399at2"/>
<dbReference type="Pfam" id="PF00534">
    <property type="entry name" value="Glycos_transf_1"/>
    <property type="match status" value="1"/>
</dbReference>
<reference evidence="4 5" key="1">
    <citation type="submission" date="2018-06" db="EMBL/GenBank/DDBJ databases">
        <authorList>
            <person name="Strepis N."/>
        </authorList>
    </citation>
    <scope>NUCLEOTIDE SEQUENCE [LARGE SCALE GENOMIC DNA]</scope>
    <source>
        <strain evidence="4">LUCI</strain>
    </source>
</reference>
<dbReference type="RefSeq" id="WP_122630113.1">
    <property type="nucleotide sequence ID" value="NZ_UPPP01000116.1"/>
</dbReference>
<dbReference type="Pfam" id="PF13439">
    <property type="entry name" value="Glyco_transf_4"/>
    <property type="match status" value="1"/>
</dbReference>
<feature type="domain" description="Glycosyl transferase family 1" evidence="2">
    <location>
        <begin position="179"/>
        <end position="337"/>
    </location>
</feature>
<dbReference type="EMBL" id="UPPP01000116">
    <property type="protein sequence ID" value="VBB09316.1"/>
    <property type="molecule type" value="Genomic_DNA"/>
</dbReference>
<proteinExistence type="predicted"/>
<gene>
    <name evidence="4" type="ORF">LUCI_4606</name>
</gene>
<dbReference type="Proteomes" id="UP000277811">
    <property type="component" value="Unassembled WGS sequence"/>
</dbReference>
<sequence length="360" mass="40653">MAKITVDARMINFSGIGTYIRCLLPVVMSELPAVDFVIVGNADELRQYNWSLQKNVSIVHCILPIYSISEQVGMSIPKDTTLFWSPHYNIPLKYYGGKLLVTVHDVFHLAMPQFVGGLHKRMYAKFMFNALRYKADAIMCDSQFTARELARYTGINKKVYTIYLGIETTWFREKDASSPCSRPYLLFVGNVKPHKNLMRLLQALKIIEHAIPHDLLIVGKKEGFITGDLKVLKEAENFGGRVKFTGQVDDFTLRQYYAHADALVFPSLYEGFGLPPLEAMACGCPVVASPIEPIQEVCGNAVLYCNPYDPADIAEKIERMVKDPSLRSELIAKGKQRVEKYSWKESGKQVANVIKEVLAR</sequence>
<evidence type="ECO:0000256" key="1">
    <source>
        <dbReference type="ARBA" id="ARBA00022679"/>
    </source>
</evidence>
<dbReference type="GO" id="GO:0016757">
    <property type="term" value="F:glycosyltransferase activity"/>
    <property type="evidence" value="ECO:0007669"/>
    <property type="project" value="InterPro"/>
</dbReference>
<dbReference type="SUPFAM" id="SSF53756">
    <property type="entry name" value="UDP-Glycosyltransferase/glycogen phosphorylase"/>
    <property type="match status" value="1"/>
</dbReference>
<keyword evidence="5" id="KW-1185">Reference proteome</keyword>
<evidence type="ECO:0000259" key="3">
    <source>
        <dbReference type="Pfam" id="PF13439"/>
    </source>
</evidence>
<accession>A0A498R9D2</accession>
<dbReference type="InterPro" id="IPR001296">
    <property type="entry name" value="Glyco_trans_1"/>
</dbReference>
<dbReference type="PANTHER" id="PTHR46401:SF2">
    <property type="entry name" value="GLYCOSYLTRANSFERASE WBBK-RELATED"/>
    <property type="match status" value="1"/>
</dbReference>
<dbReference type="GO" id="GO:0009103">
    <property type="term" value="P:lipopolysaccharide biosynthetic process"/>
    <property type="evidence" value="ECO:0007669"/>
    <property type="project" value="TreeGrafter"/>
</dbReference>
<dbReference type="PANTHER" id="PTHR46401">
    <property type="entry name" value="GLYCOSYLTRANSFERASE WBBK-RELATED"/>
    <property type="match status" value="1"/>
</dbReference>
<name>A0A498R9D2_9FIRM</name>
<dbReference type="InterPro" id="IPR028098">
    <property type="entry name" value="Glyco_trans_4-like_N"/>
</dbReference>
<dbReference type="Gene3D" id="3.40.50.2000">
    <property type="entry name" value="Glycogen Phosphorylase B"/>
    <property type="match status" value="2"/>
</dbReference>
<organism evidence="4 5">
    <name type="scientific">Lucifera butyrica</name>
    <dbReference type="NCBI Taxonomy" id="1351585"/>
    <lineage>
        <taxon>Bacteria</taxon>
        <taxon>Bacillati</taxon>
        <taxon>Bacillota</taxon>
        <taxon>Negativicutes</taxon>
        <taxon>Veillonellales</taxon>
        <taxon>Veillonellaceae</taxon>
        <taxon>Lucifera</taxon>
    </lineage>
</organism>
<evidence type="ECO:0000259" key="2">
    <source>
        <dbReference type="Pfam" id="PF00534"/>
    </source>
</evidence>
<evidence type="ECO:0000313" key="4">
    <source>
        <dbReference type="EMBL" id="VBB09316.1"/>
    </source>
</evidence>